<protein>
    <submittedName>
        <fullName evidence="1">Uncharacterized protein</fullName>
    </submittedName>
</protein>
<accession>A0AAV5WC28</accession>
<evidence type="ECO:0000313" key="2">
    <source>
        <dbReference type="Proteomes" id="UP001432322"/>
    </source>
</evidence>
<name>A0AAV5WC28_9BILA</name>
<organism evidence="1 2">
    <name type="scientific">Pristionchus fissidentatus</name>
    <dbReference type="NCBI Taxonomy" id="1538716"/>
    <lineage>
        <taxon>Eukaryota</taxon>
        <taxon>Metazoa</taxon>
        <taxon>Ecdysozoa</taxon>
        <taxon>Nematoda</taxon>
        <taxon>Chromadorea</taxon>
        <taxon>Rhabditida</taxon>
        <taxon>Rhabditina</taxon>
        <taxon>Diplogasteromorpha</taxon>
        <taxon>Diplogasteroidea</taxon>
        <taxon>Neodiplogasteridae</taxon>
        <taxon>Pristionchus</taxon>
    </lineage>
</organism>
<dbReference type="Proteomes" id="UP001432322">
    <property type="component" value="Unassembled WGS sequence"/>
</dbReference>
<gene>
    <name evidence="1" type="ORF">PFISCL1PPCAC_19462</name>
</gene>
<feature type="non-terminal residue" evidence="1">
    <location>
        <position position="1"/>
    </location>
</feature>
<comment type="caution">
    <text evidence="1">The sequence shown here is derived from an EMBL/GenBank/DDBJ whole genome shotgun (WGS) entry which is preliminary data.</text>
</comment>
<proteinExistence type="predicted"/>
<feature type="non-terminal residue" evidence="1">
    <location>
        <position position="88"/>
    </location>
</feature>
<dbReference type="EMBL" id="BTSY01000005">
    <property type="protein sequence ID" value="GMT28165.1"/>
    <property type="molecule type" value="Genomic_DNA"/>
</dbReference>
<evidence type="ECO:0000313" key="1">
    <source>
        <dbReference type="EMBL" id="GMT28165.1"/>
    </source>
</evidence>
<keyword evidence="2" id="KW-1185">Reference proteome</keyword>
<sequence length="88" mass="10201">AAYIELKTNVDKMHSKLLESMKTPEYYELDAEFIELKTRIYEMYSQLLENMLCTTRTSGVRETLEALRLQELVDKIIAEYGNTESTAA</sequence>
<reference evidence="1" key="1">
    <citation type="submission" date="2023-10" db="EMBL/GenBank/DDBJ databases">
        <title>Genome assembly of Pristionchus species.</title>
        <authorList>
            <person name="Yoshida K."/>
            <person name="Sommer R.J."/>
        </authorList>
    </citation>
    <scope>NUCLEOTIDE SEQUENCE</scope>
    <source>
        <strain evidence="1">RS5133</strain>
    </source>
</reference>
<dbReference type="AlphaFoldDB" id="A0AAV5WC28"/>